<reference evidence="1 2" key="1">
    <citation type="submission" date="2024-01" db="EMBL/GenBank/DDBJ databases">
        <title>A draft genome for the cacao thread blight pathogen Marasmiellus scandens.</title>
        <authorList>
            <person name="Baruah I.K."/>
            <person name="Leung J."/>
            <person name="Bukari Y."/>
            <person name="Amoako-Attah I."/>
            <person name="Meinhardt L.W."/>
            <person name="Bailey B.A."/>
            <person name="Cohen S.P."/>
        </authorList>
    </citation>
    <scope>NUCLEOTIDE SEQUENCE [LARGE SCALE GENOMIC DNA]</scope>
    <source>
        <strain evidence="1 2">GH-19</strain>
    </source>
</reference>
<organism evidence="1 2">
    <name type="scientific">Marasmiellus scandens</name>
    <dbReference type="NCBI Taxonomy" id="2682957"/>
    <lineage>
        <taxon>Eukaryota</taxon>
        <taxon>Fungi</taxon>
        <taxon>Dikarya</taxon>
        <taxon>Basidiomycota</taxon>
        <taxon>Agaricomycotina</taxon>
        <taxon>Agaricomycetes</taxon>
        <taxon>Agaricomycetidae</taxon>
        <taxon>Agaricales</taxon>
        <taxon>Marasmiineae</taxon>
        <taxon>Omphalotaceae</taxon>
        <taxon>Marasmiellus</taxon>
    </lineage>
</organism>
<name>A0ABR1JD88_9AGAR</name>
<evidence type="ECO:0008006" key="3">
    <source>
        <dbReference type="Google" id="ProtNLM"/>
    </source>
</evidence>
<proteinExistence type="predicted"/>
<sequence>MATAVPAAAAIGVKEIVTIASTIVSAAGLVLKGKQASEKVTTPKTADGKKYQMEITVVNKTQFPINLGDDLTYFWTGRYADGKGPTTIDPFSKMTYCVCNTDAVLIDSGVTGGNAFRIYLDGKTYYDFAIGWTCPVVGRYKAGILEPKDGKNFAEQGYDSATEDGKAYTSTKAWLGPTEAEASSEKKDSKAITKFRLDAVPGRQPTLQSLNCCTMKTVGTVHK</sequence>
<dbReference type="Gene3D" id="2.60.270.50">
    <property type="match status" value="1"/>
</dbReference>
<gene>
    <name evidence="1" type="ORF">VKT23_009740</name>
</gene>
<accession>A0ABR1JD88</accession>
<keyword evidence="2" id="KW-1185">Reference proteome</keyword>
<dbReference type="EMBL" id="JBANRG010000017">
    <property type="protein sequence ID" value="KAK7458740.1"/>
    <property type="molecule type" value="Genomic_DNA"/>
</dbReference>
<comment type="caution">
    <text evidence="1">The sequence shown here is derived from an EMBL/GenBank/DDBJ whole genome shotgun (WGS) entry which is preliminary data.</text>
</comment>
<dbReference type="Proteomes" id="UP001498398">
    <property type="component" value="Unassembled WGS sequence"/>
</dbReference>
<evidence type="ECO:0000313" key="1">
    <source>
        <dbReference type="EMBL" id="KAK7458740.1"/>
    </source>
</evidence>
<evidence type="ECO:0000313" key="2">
    <source>
        <dbReference type="Proteomes" id="UP001498398"/>
    </source>
</evidence>
<protein>
    <recommendedName>
        <fullName evidence="3">DUF4352 domain-containing protein</fullName>
    </recommendedName>
</protein>